<protein>
    <recommendedName>
        <fullName evidence="3">MetA-pathway of phenol degradation</fullName>
    </recommendedName>
</protein>
<dbReference type="AlphaFoldDB" id="A0A1K1PUH9"/>
<dbReference type="EMBL" id="FPJE01000010">
    <property type="protein sequence ID" value="SFW51312.1"/>
    <property type="molecule type" value="Genomic_DNA"/>
</dbReference>
<evidence type="ECO:0000313" key="2">
    <source>
        <dbReference type="Proteomes" id="UP000182248"/>
    </source>
</evidence>
<accession>A0A1K1PUH9</accession>
<evidence type="ECO:0000313" key="1">
    <source>
        <dbReference type="EMBL" id="SFW51312.1"/>
    </source>
</evidence>
<dbReference type="NCBIfam" id="NF041634">
    <property type="entry name" value="HAEPLYID"/>
    <property type="match status" value="1"/>
</dbReference>
<reference evidence="1 2" key="1">
    <citation type="submission" date="2016-11" db="EMBL/GenBank/DDBJ databases">
        <authorList>
            <person name="Jaros S."/>
            <person name="Januszkiewicz K."/>
            <person name="Wedrychowicz H."/>
        </authorList>
    </citation>
    <scope>NUCLEOTIDE SEQUENCE [LARGE SCALE GENOMIC DNA]</scope>
    <source>
        <strain evidence="1 2">CGMCC 1.12145</strain>
    </source>
</reference>
<name>A0A1K1PUH9_9FLAO</name>
<sequence>MKKIRPLHSGRVLLYLTALLCTAAKIHSQDVEKVRELPAKVSHAEPLYLDLVRDLGARKGEKEINIGADYRRNSNYYTEAFLVEYEFAPVHRLGLEIEADFSFFRNRGNASEVPGNKLEALRFSSQYSFWVSEKHRATLALGYAQILELTDFRKYGKENLIAGTAYNPFFIAAKRWGRHIHSLWYTGPVIRTVFKEHTVTLWQINTSFHYTMGKGHFAGIEINQEVNAGKVFTTLRPQVKVRLSSSMAIGYVAGFPITHPGEGFSSFLRLICEL</sequence>
<proteinExistence type="predicted"/>
<dbReference type="InterPro" id="IPR048131">
    <property type="entry name" value="HAEPLYID-like"/>
</dbReference>
<organism evidence="1 2">
    <name type="scientific">Sinomicrobium oceani</name>
    <dbReference type="NCBI Taxonomy" id="1150368"/>
    <lineage>
        <taxon>Bacteria</taxon>
        <taxon>Pseudomonadati</taxon>
        <taxon>Bacteroidota</taxon>
        <taxon>Flavobacteriia</taxon>
        <taxon>Flavobacteriales</taxon>
        <taxon>Flavobacteriaceae</taxon>
        <taxon>Sinomicrobium</taxon>
    </lineage>
</organism>
<dbReference type="OrthoDB" id="892490at2"/>
<dbReference type="RefSeq" id="WP_139276113.1">
    <property type="nucleotide sequence ID" value="NZ_FPJE01000010.1"/>
</dbReference>
<keyword evidence="2" id="KW-1185">Reference proteome</keyword>
<gene>
    <name evidence="1" type="ORF">SAMN02927921_02033</name>
</gene>
<evidence type="ECO:0008006" key="3">
    <source>
        <dbReference type="Google" id="ProtNLM"/>
    </source>
</evidence>
<dbReference type="Proteomes" id="UP000182248">
    <property type="component" value="Unassembled WGS sequence"/>
</dbReference>